<accession>A0A844H6E1</accession>
<feature type="signal peptide" evidence="1">
    <location>
        <begin position="1"/>
        <end position="22"/>
    </location>
</feature>
<dbReference type="Pfam" id="PF03640">
    <property type="entry name" value="Lipoprotein_15"/>
    <property type="match status" value="2"/>
</dbReference>
<proteinExistence type="predicted"/>
<evidence type="ECO:0000313" key="3">
    <source>
        <dbReference type="Proteomes" id="UP000442533"/>
    </source>
</evidence>
<comment type="caution">
    <text evidence="2">The sequence shown here is derived from an EMBL/GenBank/DDBJ whole genome shotgun (WGS) entry which is preliminary data.</text>
</comment>
<keyword evidence="3" id="KW-1185">Reference proteome</keyword>
<dbReference type="RefSeq" id="WP_155065858.1">
    <property type="nucleotide sequence ID" value="NZ_WMIF01000035.1"/>
</dbReference>
<protein>
    <recommendedName>
        <fullName evidence="4">Lipoprotein with Yx(FWY)xxD motif</fullName>
    </recommendedName>
</protein>
<dbReference type="InterPro" id="IPR005297">
    <property type="entry name" value="Lipoprotein_repeat"/>
</dbReference>
<keyword evidence="1" id="KW-0732">Signal</keyword>
<dbReference type="PANTHER" id="PTHR39335:SF1">
    <property type="entry name" value="BLL4220 PROTEIN"/>
    <property type="match status" value="1"/>
</dbReference>
<organism evidence="2 3">
    <name type="scientific">Paracoccus limosus</name>
    <dbReference type="NCBI Taxonomy" id="913252"/>
    <lineage>
        <taxon>Bacteria</taxon>
        <taxon>Pseudomonadati</taxon>
        <taxon>Pseudomonadota</taxon>
        <taxon>Alphaproteobacteria</taxon>
        <taxon>Rhodobacterales</taxon>
        <taxon>Paracoccaceae</taxon>
        <taxon>Paracoccus</taxon>
    </lineage>
</organism>
<dbReference type="OrthoDB" id="9800666at2"/>
<gene>
    <name evidence="2" type="ORF">GL279_17235</name>
</gene>
<dbReference type="PANTHER" id="PTHR39335">
    <property type="entry name" value="BLL4220 PROTEIN"/>
    <property type="match status" value="1"/>
</dbReference>
<sequence length="114" mass="11931">MKRVAIGAAAGLVLLSMGTAQAQMALTGAKGMTLYSFDKDKGGSPSCYEQCAAKWPPFVDAAAKPGKGWTMVARTDGGKQWAYDGKPAYYFAGDKKPGDMAGDGMGGVWHVLHP</sequence>
<evidence type="ECO:0000256" key="1">
    <source>
        <dbReference type="SAM" id="SignalP"/>
    </source>
</evidence>
<dbReference type="EMBL" id="WMIF01000035">
    <property type="protein sequence ID" value="MTH36342.1"/>
    <property type="molecule type" value="Genomic_DNA"/>
</dbReference>
<name>A0A844H6E1_9RHOB</name>
<dbReference type="PIRSF" id="PIRSF029720">
    <property type="entry name" value="UCP029720"/>
    <property type="match status" value="1"/>
</dbReference>
<dbReference type="InterPro" id="IPR014558">
    <property type="entry name" value="UCP029720"/>
</dbReference>
<evidence type="ECO:0000313" key="2">
    <source>
        <dbReference type="EMBL" id="MTH36342.1"/>
    </source>
</evidence>
<dbReference type="GO" id="GO:0043448">
    <property type="term" value="P:alkane catabolic process"/>
    <property type="evidence" value="ECO:0007669"/>
    <property type="project" value="TreeGrafter"/>
</dbReference>
<feature type="chain" id="PRO_5032675412" description="Lipoprotein with Yx(FWY)xxD motif" evidence="1">
    <location>
        <begin position="23"/>
        <end position="114"/>
    </location>
</feature>
<dbReference type="AlphaFoldDB" id="A0A844H6E1"/>
<evidence type="ECO:0008006" key="4">
    <source>
        <dbReference type="Google" id="ProtNLM"/>
    </source>
</evidence>
<reference evidence="2 3" key="1">
    <citation type="submission" date="2019-11" db="EMBL/GenBank/DDBJ databases">
        <authorList>
            <person name="Dong K."/>
        </authorList>
    </citation>
    <scope>NUCLEOTIDE SEQUENCE [LARGE SCALE GENOMIC DNA]</scope>
    <source>
        <strain evidence="2 3">JCM 17370</strain>
    </source>
</reference>
<dbReference type="Proteomes" id="UP000442533">
    <property type="component" value="Unassembled WGS sequence"/>
</dbReference>